<dbReference type="InterPro" id="IPR050588">
    <property type="entry name" value="WNK_Ser-Thr_kinase"/>
</dbReference>
<dbReference type="InterPro" id="IPR011009">
    <property type="entry name" value="Kinase-like_dom_sf"/>
</dbReference>
<dbReference type="Pfam" id="PF07714">
    <property type="entry name" value="PK_Tyr_Ser-Thr"/>
    <property type="match status" value="1"/>
</dbReference>
<dbReference type="FunFam" id="3.30.200.20:FF:000075">
    <property type="entry name" value="Probable serine/threonine-protein kinase WNK1"/>
    <property type="match status" value="1"/>
</dbReference>
<dbReference type="GO" id="GO:0004674">
    <property type="term" value="F:protein serine/threonine kinase activity"/>
    <property type="evidence" value="ECO:0007669"/>
    <property type="project" value="UniProtKB-KW"/>
</dbReference>
<dbReference type="GO" id="GO:0106310">
    <property type="term" value="F:protein serine kinase activity"/>
    <property type="evidence" value="ECO:0007669"/>
    <property type="project" value="RHEA"/>
</dbReference>
<evidence type="ECO:0000256" key="6">
    <source>
        <dbReference type="ARBA" id="ARBA00022840"/>
    </source>
</evidence>
<feature type="domain" description="Protein kinase" evidence="9">
    <location>
        <begin position="1"/>
        <end position="222"/>
    </location>
</feature>
<evidence type="ECO:0000256" key="1">
    <source>
        <dbReference type="ARBA" id="ARBA00012513"/>
    </source>
</evidence>
<organism evidence="10">
    <name type="scientific">Glycine soja</name>
    <name type="common">Wild soybean</name>
    <dbReference type="NCBI Taxonomy" id="3848"/>
    <lineage>
        <taxon>Eukaryota</taxon>
        <taxon>Viridiplantae</taxon>
        <taxon>Streptophyta</taxon>
        <taxon>Embryophyta</taxon>
        <taxon>Tracheophyta</taxon>
        <taxon>Spermatophyta</taxon>
        <taxon>Magnoliopsida</taxon>
        <taxon>eudicotyledons</taxon>
        <taxon>Gunneridae</taxon>
        <taxon>Pentapetalae</taxon>
        <taxon>rosids</taxon>
        <taxon>fabids</taxon>
        <taxon>Fabales</taxon>
        <taxon>Fabaceae</taxon>
        <taxon>Papilionoideae</taxon>
        <taxon>50 kb inversion clade</taxon>
        <taxon>NPAAA clade</taxon>
        <taxon>indigoferoid/millettioid clade</taxon>
        <taxon>Phaseoleae</taxon>
        <taxon>Glycine</taxon>
        <taxon>Glycine subgen. Soja</taxon>
    </lineage>
</organism>
<dbReference type="Pfam" id="PF00069">
    <property type="entry name" value="Pkinase"/>
    <property type="match status" value="1"/>
</dbReference>
<keyword evidence="2" id="KW-0723">Serine/threonine-protein kinase</keyword>
<dbReference type="PANTHER" id="PTHR13902">
    <property type="entry name" value="SERINE/THREONINE-PROTEIN KINASE WNK WITH NO LYSINE -RELATED"/>
    <property type="match status" value="1"/>
</dbReference>
<evidence type="ECO:0000256" key="7">
    <source>
        <dbReference type="ARBA" id="ARBA00047899"/>
    </source>
</evidence>
<evidence type="ECO:0000313" key="10">
    <source>
        <dbReference type="EMBL" id="KHN01888.1"/>
    </source>
</evidence>
<dbReference type="Gene3D" id="3.10.20.90">
    <property type="entry name" value="Phosphatidylinositol 3-kinase Catalytic Subunit, Chain A, domain 1"/>
    <property type="match status" value="1"/>
</dbReference>
<protein>
    <recommendedName>
        <fullName evidence="1">non-specific serine/threonine protein kinase</fullName>
        <ecNumber evidence="1">2.7.11.1</ecNumber>
    </recommendedName>
</protein>
<evidence type="ECO:0000256" key="4">
    <source>
        <dbReference type="ARBA" id="ARBA00022741"/>
    </source>
</evidence>
<keyword evidence="3 10" id="KW-0808">Transferase</keyword>
<dbReference type="EC" id="2.7.11.1" evidence="1"/>
<comment type="catalytic activity">
    <reaction evidence="7">
        <text>L-threonyl-[protein] + ATP = O-phospho-L-threonyl-[protein] + ADP + H(+)</text>
        <dbReference type="Rhea" id="RHEA:46608"/>
        <dbReference type="Rhea" id="RHEA-COMP:11060"/>
        <dbReference type="Rhea" id="RHEA-COMP:11605"/>
        <dbReference type="ChEBI" id="CHEBI:15378"/>
        <dbReference type="ChEBI" id="CHEBI:30013"/>
        <dbReference type="ChEBI" id="CHEBI:30616"/>
        <dbReference type="ChEBI" id="CHEBI:61977"/>
        <dbReference type="ChEBI" id="CHEBI:456216"/>
        <dbReference type="EC" id="2.7.11.1"/>
    </reaction>
</comment>
<evidence type="ECO:0000256" key="5">
    <source>
        <dbReference type="ARBA" id="ARBA00022777"/>
    </source>
</evidence>
<keyword evidence="4" id="KW-0547">Nucleotide-binding</keyword>
<dbReference type="Gene3D" id="3.30.200.20">
    <property type="entry name" value="Phosphorylase Kinase, domain 1"/>
    <property type="match status" value="1"/>
</dbReference>
<keyword evidence="6" id="KW-0067">ATP-binding</keyword>
<evidence type="ECO:0000256" key="2">
    <source>
        <dbReference type="ARBA" id="ARBA00022527"/>
    </source>
</evidence>
<evidence type="ECO:0000259" key="9">
    <source>
        <dbReference type="PROSITE" id="PS50011"/>
    </source>
</evidence>
<evidence type="ECO:0000256" key="3">
    <source>
        <dbReference type="ARBA" id="ARBA00022679"/>
    </source>
</evidence>
<name>A0A0B2P2J8_GLYSO</name>
<proteinExistence type="predicted"/>
<sequence>MGENCYVEIDPTGRYGRFGDILGKGAMKTVYKAIDEVLGIEVAWNQVRLNEVLRTPDDLQRLYSEVHLLSTLKHQSILRFYTSWIDIDSRAFNFITEFFTSGSLREYRKNYKRVSIQAIKNWARQILQGTPEFMAPELYEEEYNELADVYSFGMCVLEMLTSEYPYSECSNPAQIYKKVTSGKLPMAFFRIEDMEAQRFIGKCLVPAEKRPSAKELLLDPFLVSDDPSSTMKFAIQKPFLNVNEMEKLQLSDDLPRTGMKVIGKLNPENDTIFLKVQISDKDGSVRNVFFPFDILSDTPIDVATEMVKELEIEDGEPYEIANMIDREISALLPHRRQSSCSDAFHTFNYLDDDCDDDGPHHHFRSFSSSSSFQESMSDLVSKGEEISSGYYWLHDDLHDDTSSRCSSQGTYSNLNYYSVDDHQEYNVPSLRKDKLPITTSHNKGKKISTGEDLSNFNQGKLMVGSQVPLTSKSKMMINNHHRLTRNRSLIDIRSQLLHRSLVEEVNKRRLFKTVGAVENIGFQAPCDVTTKWSQHACVAPNENSPRSGRNGKIKR</sequence>
<dbReference type="SUPFAM" id="SSF56112">
    <property type="entry name" value="Protein kinase-like (PK-like)"/>
    <property type="match status" value="1"/>
</dbReference>
<dbReference type="InterPro" id="IPR000719">
    <property type="entry name" value="Prot_kinase_dom"/>
</dbReference>
<evidence type="ECO:0000256" key="8">
    <source>
        <dbReference type="ARBA" id="ARBA00048679"/>
    </source>
</evidence>
<accession>A0A0B2P2J8</accession>
<dbReference type="Gene3D" id="1.10.510.10">
    <property type="entry name" value="Transferase(Phosphotransferase) domain 1"/>
    <property type="match status" value="1"/>
</dbReference>
<dbReference type="PROSITE" id="PS50011">
    <property type="entry name" value="PROTEIN_KINASE_DOM"/>
    <property type="match status" value="1"/>
</dbReference>
<reference evidence="10" key="1">
    <citation type="submission" date="2014-07" db="EMBL/GenBank/DDBJ databases">
        <title>Identification of a novel salt tolerance gene in wild soybean by whole-genome sequencing.</title>
        <authorList>
            <person name="Lam H.-M."/>
            <person name="Qi X."/>
            <person name="Li M.-W."/>
            <person name="Liu X."/>
            <person name="Xie M."/>
            <person name="Ni M."/>
            <person name="Xu X."/>
        </authorList>
    </citation>
    <scope>NUCLEOTIDE SEQUENCE [LARGE SCALE GENOMIC DNA]</scope>
    <source>
        <tissue evidence="10">Root</tissue>
    </source>
</reference>
<gene>
    <name evidence="10" type="ORF">glysoja_044814</name>
</gene>
<dbReference type="GO" id="GO:0005524">
    <property type="term" value="F:ATP binding"/>
    <property type="evidence" value="ECO:0007669"/>
    <property type="project" value="UniProtKB-KW"/>
</dbReference>
<dbReference type="InterPro" id="IPR001245">
    <property type="entry name" value="Ser-Thr/Tyr_kinase_cat_dom"/>
</dbReference>
<keyword evidence="5 10" id="KW-0418">Kinase</keyword>
<dbReference type="Proteomes" id="UP000053555">
    <property type="component" value="Unassembled WGS sequence"/>
</dbReference>
<dbReference type="EMBL" id="KN670731">
    <property type="protein sequence ID" value="KHN01888.1"/>
    <property type="molecule type" value="Genomic_DNA"/>
</dbReference>
<dbReference type="AlphaFoldDB" id="A0A0B2P2J8"/>
<comment type="catalytic activity">
    <reaction evidence="8">
        <text>L-seryl-[protein] + ATP = O-phospho-L-seryl-[protein] + ADP + H(+)</text>
        <dbReference type="Rhea" id="RHEA:17989"/>
        <dbReference type="Rhea" id="RHEA-COMP:9863"/>
        <dbReference type="Rhea" id="RHEA-COMP:11604"/>
        <dbReference type="ChEBI" id="CHEBI:15378"/>
        <dbReference type="ChEBI" id="CHEBI:29999"/>
        <dbReference type="ChEBI" id="CHEBI:30616"/>
        <dbReference type="ChEBI" id="CHEBI:83421"/>
        <dbReference type="ChEBI" id="CHEBI:456216"/>
        <dbReference type="EC" id="2.7.11.1"/>
    </reaction>
</comment>